<evidence type="ECO:0000313" key="5">
    <source>
        <dbReference type="Proteomes" id="UP000682733"/>
    </source>
</evidence>
<dbReference type="GO" id="GO:0005509">
    <property type="term" value="F:calcium ion binding"/>
    <property type="evidence" value="ECO:0007669"/>
    <property type="project" value="InterPro"/>
</dbReference>
<evidence type="ECO:0000256" key="1">
    <source>
        <dbReference type="ARBA" id="ARBA00022837"/>
    </source>
</evidence>
<dbReference type="AlphaFoldDB" id="A0A8S2HJX8"/>
<dbReference type="SUPFAM" id="SSF47473">
    <property type="entry name" value="EF-hand"/>
    <property type="match status" value="1"/>
</dbReference>
<dbReference type="InterPro" id="IPR011992">
    <property type="entry name" value="EF-hand-dom_pair"/>
</dbReference>
<dbReference type="Proteomes" id="UP000682733">
    <property type="component" value="Unassembled WGS sequence"/>
</dbReference>
<dbReference type="PROSITE" id="PS50222">
    <property type="entry name" value="EF_HAND_2"/>
    <property type="match status" value="1"/>
</dbReference>
<evidence type="ECO:0000259" key="2">
    <source>
        <dbReference type="PROSITE" id="PS50222"/>
    </source>
</evidence>
<dbReference type="EMBL" id="CAJOBA010002773">
    <property type="protein sequence ID" value="CAF3658990.1"/>
    <property type="molecule type" value="Genomic_DNA"/>
</dbReference>
<gene>
    <name evidence="3" type="ORF">OVA965_LOCUS8296</name>
    <name evidence="4" type="ORF">TMI583_LOCUS8292</name>
</gene>
<organism evidence="4 5">
    <name type="scientific">Didymodactylos carnosus</name>
    <dbReference type="NCBI Taxonomy" id="1234261"/>
    <lineage>
        <taxon>Eukaryota</taxon>
        <taxon>Metazoa</taxon>
        <taxon>Spiralia</taxon>
        <taxon>Gnathifera</taxon>
        <taxon>Rotifera</taxon>
        <taxon>Eurotatoria</taxon>
        <taxon>Bdelloidea</taxon>
        <taxon>Philodinida</taxon>
        <taxon>Philodinidae</taxon>
        <taxon>Didymodactylos</taxon>
    </lineage>
</organism>
<protein>
    <recommendedName>
        <fullName evidence="2">EF-hand domain-containing protein</fullName>
    </recommendedName>
</protein>
<dbReference type="InterPro" id="IPR002048">
    <property type="entry name" value="EF_hand_dom"/>
</dbReference>
<proteinExistence type="predicted"/>
<dbReference type="SMART" id="SM00054">
    <property type="entry name" value="EFh"/>
    <property type="match status" value="1"/>
</dbReference>
<comment type="caution">
    <text evidence="4">The sequence shown here is derived from an EMBL/GenBank/DDBJ whole genome shotgun (WGS) entry which is preliminary data.</text>
</comment>
<evidence type="ECO:0000313" key="3">
    <source>
        <dbReference type="EMBL" id="CAF0874373.1"/>
    </source>
</evidence>
<feature type="domain" description="EF-hand" evidence="2">
    <location>
        <begin position="58"/>
        <end position="93"/>
    </location>
</feature>
<accession>A0A8S2HJX8</accession>
<dbReference type="CDD" id="cd00051">
    <property type="entry name" value="EFh"/>
    <property type="match status" value="1"/>
</dbReference>
<dbReference type="Gene3D" id="1.10.238.10">
    <property type="entry name" value="EF-hand"/>
    <property type="match status" value="1"/>
</dbReference>
<dbReference type="InterPro" id="IPR018247">
    <property type="entry name" value="EF_Hand_1_Ca_BS"/>
</dbReference>
<sequence length="391" mass="44716">MAEVCGHGEKIVQNLIDSQLEKEPLPPKDSVTVFQHFDKRHSEPCLIPQCAPVQNLSAVRQKLEAVFLENDANGDGFMSLEEFKLFLPSLNLKMSPQDMSTLFKEINRKNAHKLTFQEIFQYFDDMIQGRKAEHTQAELDLLAAFLKADKEGKCEVGGITQFINKRWEKFNNFKRDGKTGKLVMVGGVEAKDVLPGEYSLVDLEPQDTKLKFVKISGVRWTKSDDPKSKSGSLSFPKDFDRRVPIETGTSDKLNYYGCCLANESQVKVSLLHRHAIQDFTYNENYYSDYVKGRAGVEKHEFAHLDCPFQEDSGFFILGKFSEDKDNELHLTAFKIPTRHTLYVPPLTIHSNDYLKGTWRTMLSDATQINHVLLELARYDGETDKFSFDFTN</sequence>
<keyword evidence="1" id="KW-0106">Calcium</keyword>
<dbReference type="Proteomes" id="UP000677228">
    <property type="component" value="Unassembled WGS sequence"/>
</dbReference>
<name>A0A8S2HJX8_9BILA</name>
<evidence type="ECO:0000313" key="4">
    <source>
        <dbReference type="EMBL" id="CAF3658990.1"/>
    </source>
</evidence>
<reference evidence="4" key="1">
    <citation type="submission" date="2021-02" db="EMBL/GenBank/DDBJ databases">
        <authorList>
            <person name="Nowell W R."/>
        </authorList>
    </citation>
    <scope>NUCLEOTIDE SEQUENCE</scope>
</reference>
<dbReference type="EMBL" id="CAJNOK010002772">
    <property type="protein sequence ID" value="CAF0874373.1"/>
    <property type="molecule type" value="Genomic_DNA"/>
</dbReference>
<dbReference type="PROSITE" id="PS00018">
    <property type="entry name" value="EF_HAND_1"/>
    <property type="match status" value="1"/>
</dbReference>